<evidence type="ECO:0000256" key="1">
    <source>
        <dbReference type="ARBA" id="ARBA00006594"/>
    </source>
</evidence>
<sequence length="285" mass="32657">MGTKVLEAVAQKAYFKDQDFVLFQGDSINYLKKLPEDSIDMIFADPPYNLSNGGFTVHAGKRVSVNKGKWDESQGIEEDFEFHARWINECYRVLKPNGTIWISGTYHSIYQCGFALQLKGYKILNDIAWFKPNASPNLSGRYFTASHETLIWARKDPKGKHTYNYQDMKNGEWHETDIFKNTGKQMRSVWSIQDDPNVWVIGTPKREEKTYGKHPTQKPIALLERVILSSTNPGDVILDPFTGSSTTGLAAVKNGRKFVGIDTEKEYLNLSIKRYYQLQNNVRLL</sequence>
<evidence type="ECO:0000256" key="2">
    <source>
        <dbReference type="ARBA" id="ARBA00022603"/>
    </source>
</evidence>
<dbReference type="InterPro" id="IPR001091">
    <property type="entry name" value="RM_Methyltransferase"/>
</dbReference>
<reference evidence="6 7" key="1">
    <citation type="journal article" date="2016" name="Nat. Commun.">
        <title>Thousands of microbial genomes shed light on interconnected biogeochemical processes in an aquifer system.</title>
        <authorList>
            <person name="Anantharaman K."/>
            <person name="Brown C.T."/>
            <person name="Hug L.A."/>
            <person name="Sharon I."/>
            <person name="Castelle C.J."/>
            <person name="Probst A.J."/>
            <person name="Thomas B.C."/>
            <person name="Singh A."/>
            <person name="Wilkins M.J."/>
            <person name="Karaoz U."/>
            <person name="Brodie E.L."/>
            <person name="Williams K.H."/>
            <person name="Hubbard S.S."/>
            <person name="Banfield J.F."/>
        </authorList>
    </citation>
    <scope>NUCLEOTIDE SEQUENCE [LARGE SCALE GENOMIC DNA]</scope>
</reference>
<keyword evidence="3" id="KW-0808">Transferase</keyword>
<proteinExistence type="inferred from homology"/>
<evidence type="ECO:0000256" key="4">
    <source>
        <dbReference type="RuleBase" id="RU362026"/>
    </source>
</evidence>
<dbReference type="STRING" id="1797725.A3A49_02005"/>
<evidence type="ECO:0000313" key="6">
    <source>
        <dbReference type="EMBL" id="OGD98544.1"/>
    </source>
</evidence>
<evidence type="ECO:0000259" key="5">
    <source>
        <dbReference type="Pfam" id="PF01555"/>
    </source>
</evidence>
<gene>
    <name evidence="6" type="ORF">A3A49_02005</name>
</gene>
<comment type="similarity">
    <text evidence="1 4">Belongs to the N(4)/N(6)-methyltransferase family.</text>
</comment>
<dbReference type="InterPro" id="IPR002941">
    <property type="entry name" value="DNA_methylase_N4/N6"/>
</dbReference>
<dbReference type="InterPro" id="IPR029063">
    <property type="entry name" value="SAM-dependent_MTases_sf"/>
</dbReference>
<dbReference type="Proteomes" id="UP000176740">
    <property type="component" value="Unassembled WGS sequence"/>
</dbReference>
<evidence type="ECO:0000313" key="7">
    <source>
        <dbReference type="Proteomes" id="UP000176740"/>
    </source>
</evidence>
<dbReference type="PANTHER" id="PTHR13370:SF3">
    <property type="entry name" value="TRNA (GUANINE(10)-N2)-METHYLTRANSFERASE HOMOLOG"/>
    <property type="match status" value="1"/>
</dbReference>
<evidence type="ECO:0000256" key="3">
    <source>
        <dbReference type="ARBA" id="ARBA00022679"/>
    </source>
</evidence>
<comment type="caution">
    <text evidence="6">The sequence shown here is derived from an EMBL/GenBank/DDBJ whole genome shotgun (WGS) entry which is preliminary data.</text>
</comment>
<dbReference type="PANTHER" id="PTHR13370">
    <property type="entry name" value="RNA METHYLASE-RELATED"/>
    <property type="match status" value="1"/>
</dbReference>
<dbReference type="AlphaFoldDB" id="A0A1F5H3C5"/>
<dbReference type="EMBL" id="MFBO01000008">
    <property type="protein sequence ID" value="OGD98544.1"/>
    <property type="molecule type" value="Genomic_DNA"/>
</dbReference>
<dbReference type="GO" id="GO:0032259">
    <property type="term" value="P:methylation"/>
    <property type="evidence" value="ECO:0007669"/>
    <property type="project" value="UniProtKB-KW"/>
</dbReference>
<dbReference type="Pfam" id="PF01555">
    <property type="entry name" value="N6_N4_Mtase"/>
    <property type="match status" value="1"/>
</dbReference>
<accession>A0A1F5H3C5</accession>
<dbReference type="PRINTS" id="PR00508">
    <property type="entry name" value="S21N4MTFRASE"/>
</dbReference>
<dbReference type="GO" id="GO:0003677">
    <property type="term" value="F:DNA binding"/>
    <property type="evidence" value="ECO:0007669"/>
    <property type="project" value="InterPro"/>
</dbReference>
<dbReference type="GO" id="GO:0005737">
    <property type="term" value="C:cytoplasm"/>
    <property type="evidence" value="ECO:0007669"/>
    <property type="project" value="TreeGrafter"/>
</dbReference>
<feature type="domain" description="DNA methylase N-4/N-6" evidence="5">
    <location>
        <begin position="39"/>
        <end position="272"/>
    </location>
</feature>
<organism evidence="6 7">
    <name type="scientific">Candidatus Curtissbacteria bacterium RIFCSPLOWO2_01_FULL_38_11b</name>
    <dbReference type="NCBI Taxonomy" id="1797725"/>
    <lineage>
        <taxon>Bacteria</taxon>
        <taxon>Candidatus Curtissiibacteriota</taxon>
    </lineage>
</organism>
<keyword evidence="2 6" id="KW-0489">Methyltransferase</keyword>
<dbReference type="GO" id="GO:0008170">
    <property type="term" value="F:N-methyltransferase activity"/>
    <property type="evidence" value="ECO:0007669"/>
    <property type="project" value="InterPro"/>
</dbReference>
<dbReference type="Gene3D" id="3.40.50.150">
    <property type="entry name" value="Vaccinia Virus protein VP39"/>
    <property type="match status" value="1"/>
</dbReference>
<name>A0A1F5H3C5_9BACT</name>
<dbReference type="PROSITE" id="PS00092">
    <property type="entry name" value="N6_MTASE"/>
    <property type="match status" value="1"/>
</dbReference>
<dbReference type="InterPro" id="IPR002052">
    <property type="entry name" value="DNA_methylase_N6_adenine_CS"/>
</dbReference>
<protein>
    <recommendedName>
        <fullName evidence="4">Methyltransferase</fullName>
        <ecNumber evidence="4">2.1.1.-</ecNumber>
    </recommendedName>
</protein>
<dbReference type="SUPFAM" id="SSF53335">
    <property type="entry name" value="S-adenosyl-L-methionine-dependent methyltransferases"/>
    <property type="match status" value="1"/>
</dbReference>
<dbReference type="EC" id="2.1.1.-" evidence="4"/>